<accession>A0A1I7TSS7</accession>
<organism evidence="2 3">
    <name type="scientific">Caenorhabditis tropicalis</name>
    <dbReference type="NCBI Taxonomy" id="1561998"/>
    <lineage>
        <taxon>Eukaryota</taxon>
        <taxon>Metazoa</taxon>
        <taxon>Ecdysozoa</taxon>
        <taxon>Nematoda</taxon>
        <taxon>Chromadorea</taxon>
        <taxon>Rhabditida</taxon>
        <taxon>Rhabditina</taxon>
        <taxon>Rhabditomorpha</taxon>
        <taxon>Rhabditoidea</taxon>
        <taxon>Rhabditidae</taxon>
        <taxon>Peloderinae</taxon>
        <taxon>Caenorhabditis</taxon>
    </lineage>
</organism>
<sequence length="361" mass="42484">MNQNELYDVQLAMERSESNDLIYKLAQLQLDTDRINKQLIENSLADENNNETIAEKLRSIDCKQEDISIVQESNQKTLKNVSKELNEIQKKQSETDEKQSTFEADVTGRVQKLTDELKTLKEEQKCQNERIDSMKEKQVINGIWISNLREETSRLNKKENNNNDEIGKDMNIKEIVTIRDQIADMKIKQEVQDLFNAEVIKEFHATQREIAALNKKNSEEQNKNIIPIEKAIVGMWKPSSLNDYKHYVKPEEPTKRSHWLSGRLMYSLKSNQFTYKLIVVENELQDVMKDTTVQLGKQVKYSDHTETWSFYNNHLLIEFRNKTDDTIIKKHFQFILDGKLHIVYHDLVNDVTSTRIYERVI</sequence>
<keyword evidence="2" id="KW-1185">Reference proteome</keyword>
<keyword evidence="1" id="KW-0175">Coiled coil</keyword>
<feature type="coiled-coil region" evidence="1">
    <location>
        <begin position="196"/>
        <end position="223"/>
    </location>
</feature>
<dbReference type="AlphaFoldDB" id="A0A1I7TSS7"/>
<evidence type="ECO:0000313" key="2">
    <source>
        <dbReference type="Proteomes" id="UP000095282"/>
    </source>
</evidence>
<dbReference type="WBParaSite" id="Csp11.Scaffold629.g11408.t1">
    <property type="protein sequence ID" value="Csp11.Scaffold629.g11408.t1"/>
    <property type="gene ID" value="Csp11.Scaffold629.g11408"/>
</dbReference>
<reference evidence="3" key="1">
    <citation type="submission" date="2016-11" db="UniProtKB">
        <authorList>
            <consortium name="WormBaseParasite"/>
        </authorList>
    </citation>
    <scope>IDENTIFICATION</scope>
</reference>
<dbReference type="STRING" id="1561998.A0A1I7TSS7"/>
<protein>
    <submittedName>
        <fullName evidence="3">MATH domain-containing protein</fullName>
    </submittedName>
</protein>
<dbReference type="eggNOG" id="ENOG502QPQC">
    <property type="taxonomic scope" value="Eukaryota"/>
</dbReference>
<name>A0A1I7TSS7_9PELO</name>
<feature type="coiled-coil region" evidence="1">
    <location>
        <begin position="71"/>
        <end position="165"/>
    </location>
</feature>
<evidence type="ECO:0000313" key="3">
    <source>
        <dbReference type="WBParaSite" id="Csp11.Scaffold629.g11408.t1"/>
    </source>
</evidence>
<evidence type="ECO:0000256" key="1">
    <source>
        <dbReference type="SAM" id="Coils"/>
    </source>
</evidence>
<dbReference type="Proteomes" id="UP000095282">
    <property type="component" value="Unplaced"/>
</dbReference>
<proteinExistence type="predicted"/>